<dbReference type="STRING" id="103827.A0A158RCS3"/>
<dbReference type="Pfam" id="PF07714">
    <property type="entry name" value="PK_Tyr_Ser-Thr"/>
    <property type="match status" value="1"/>
</dbReference>
<gene>
    <name evidence="4" type="ORF">TCLT_LOCUS8679</name>
</gene>
<dbReference type="EMBL" id="UYYF01004668">
    <property type="protein sequence ID" value="VDN06257.1"/>
    <property type="molecule type" value="Genomic_DNA"/>
</dbReference>
<keyword evidence="2" id="KW-0067">ATP-binding</keyword>
<dbReference type="SUPFAM" id="SSF56112">
    <property type="entry name" value="Protein kinase-like (PK-like)"/>
    <property type="match status" value="1"/>
</dbReference>
<dbReference type="OrthoDB" id="5782147at2759"/>
<organism evidence="6">
    <name type="scientific">Thelazia callipaeda</name>
    <name type="common">Oriental eyeworm</name>
    <name type="synonym">Parasitic nematode</name>
    <dbReference type="NCBI Taxonomy" id="103827"/>
    <lineage>
        <taxon>Eukaryota</taxon>
        <taxon>Metazoa</taxon>
        <taxon>Ecdysozoa</taxon>
        <taxon>Nematoda</taxon>
        <taxon>Chromadorea</taxon>
        <taxon>Rhabditida</taxon>
        <taxon>Spirurina</taxon>
        <taxon>Spiruromorpha</taxon>
        <taxon>Thelazioidea</taxon>
        <taxon>Thelaziidae</taxon>
        <taxon>Thelazia</taxon>
    </lineage>
</organism>
<evidence type="ECO:0000256" key="2">
    <source>
        <dbReference type="ARBA" id="ARBA00022840"/>
    </source>
</evidence>
<dbReference type="PANTHER" id="PTHR24418">
    <property type="entry name" value="TYROSINE-PROTEIN KINASE"/>
    <property type="match status" value="1"/>
</dbReference>
<evidence type="ECO:0000313" key="5">
    <source>
        <dbReference type="Proteomes" id="UP000276776"/>
    </source>
</evidence>
<name>A0A158RCS3_THECL</name>
<dbReference type="InterPro" id="IPR001245">
    <property type="entry name" value="Ser-Thr/Tyr_kinase_cat_dom"/>
</dbReference>
<dbReference type="WBParaSite" id="TCLT_0000869001-mRNA-1">
    <property type="protein sequence ID" value="TCLT_0000869001-mRNA-1"/>
    <property type="gene ID" value="TCLT_0000869001"/>
</dbReference>
<dbReference type="GO" id="GO:0004672">
    <property type="term" value="F:protein kinase activity"/>
    <property type="evidence" value="ECO:0007669"/>
    <property type="project" value="InterPro"/>
</dbReference>
<dbReference type="InterPro" id="IPR000719">
    <property type="entry name" value="Prot_kinase_dom"/>
</dbReference>
<protein>
    <submittedName>
        <fullName evidence="6">Protein kinase domain-containing protein</fullName>
    </submittedName>
</protein>
<sequence length="448" mass="51473">MCHCKYTLQYIIYCSKAVCACTDSIPEQAGKSSDGSASDLMSWAVPTTNVNYRMRRIQEMLARIPYFFGSLLDDDDLQTQLLAEPGDTFLISCPKTKNAINPSSNWYLVVLEPSEVILKVKVVYLQKTFKIWSDKSMTLFGYIQNRLLKPIERPWHIHPQQLSKKMAIVPQHAFPINNVLFPLGKLSQKTLNFDLKRWIPVMELSIIDCSPDEVQLLLTEAHKLRQFGTVRIWRLWGVCEYPNQTVSIILEDIIYGSVAEFIRTSAPPQTQLNKFGLQIVEGLRDLEKFGFIHHRLSIDICLLTYKYNVKIAIYGLTSGELYPKVSDLDDVDHCRWLPPECLPISKHKPEPYTTSGMIYSFGMILWSIFHGGMLPFEDEPANNIQSRKYRIENPLFVEPEIVPNKIRDVSLKSKKVSISSQKKQTHLRILITHFIAINVCFANQNLSQ</sequence>
<dbReference type="PROSITE" id="PS50011">
    <property type="entry name" value="PROTEIN_KINASE_DOM"/>
    <property type="match status" value="1"/>
</dbReference>
<evidence type="ECO:0000256" key="1">
    <source>
        <dbReference type="ARBA" id="ARBA00022741"/>
    </source>
</evidence>
<keyword evidence="1" id="KW-0547">Nucleotide-binding</keyword>
<keyword evidence="5" id="KW-1185">Reference proteome</keyword>
<reference evidence="6" key="1">
    <citation type="submission" date="2016-04" db="UniProtKB">
        <authorList>
            <consortium name="WormBaseParasite"/>
        </authorList>
    </citation>
    <scope>IDENTIFICATION</scope>
</reference>
<dbReference type="AlphaFoldDB" id="A0A158RCS3"/>
<dbReference type="InterPro" id="IPR011009">
    <property type="entry name" value="Kinase-like_dom_sf"/>
</dbReference>
<evidence type="ECO:0000313" key="4">
    <source>
        <dbReference type="EMBL" id="VDN06257.1"/>
    </source>
</evidence>
<dbReference type="OMA" id="LYPTYVD"/>
<evidence type="ECO:0000313" key="6">
    <source>
        <dbReference type="WBParaSite" id="TCLT_0000869001-mRNA-1"/>
    </source>
</evidence>
<dbReference type="GO" id="GO:0005524">
    <property type="term" value="F:ATP binding"/>
    <property type="evidence" value="ECO:0007669"/>
    <property type="project" value="UniProtKB-KW"/>
</dbReference>
<feature type="domain" description="Protein kinase" evidence="3">
    <location>
        <begin position="129"/>
        <end position="448"/>
    </location>
</feature>
<dbReference type="Gene3D" id="1.10.510.10">
    <property type="entry name" value="Transferase(Phosphotransferase) domain 1"/>
    <property type="match status" value="1"/>
</dbReference>
<accession>A0A158RCS3</accession>
<dbReference type="Proteomes" id="UP000276776">
    <property type="component" value="Unassembled WGS sequence"/>
</dbReference>
<proteinExistence type="predicted"/>
<reference evidence="4 5" key="2">
    <citation type="submission" date="2018-11" db="EMBL/GenBank/DDBJ databases">
        <authorList>
            <consortium name="Pathogen Informatics"/>
        </authorList>
    </citation>
    <scope>NUCLEOTIDE SEQUENCE [LARGE SCALE GENOMIC DNA]</scope>
</reference>
<dbReference type="InterPro" id="IPR050198">
    <property type="entry name" value="Non-receptor_tyrosine_kinases"/>
</dbReference>
<evidence type="ECO:0000259" key="3">
    <source>
        <dbReference type="PROSITE" id="PS50011"/>
    </source>
</evidence>